<evidence type="ECO:0000259" key="2">
    <source>
        <dbReference type="Pfam" id="PF00248"/>
    </source>
</evidence>
<dbReference type="CDD" id="cd19076">
    <property type="entry name" value="AKR_AKR13A_13D"/>
    <property type="match status" value="1"/>
</dbReference>
<gene>
    <name evidence="3" type="ORF">DFJ64_3162</name>
</gene>
<dbReference type="InterPro" id="IPR036812">
    <property type="entry name" value="NAD(P)_OxRdtase_dom_sf"/>
</dbReference>
<dbReference type="PRINTS" id="PR00069">
    <property type="entry name" value="ALDKETRDTASE"/>
</dbReference>
<dbReference type="InterPro" id="IPR023210">
    <property type="entry name" value="NADP_OxRdtase_dom"/>
</dbReference>
<dbReference type="GO" id="GO:0016491">
    <property type="term" value="F:oxidoreductase activity"/>
    <property type="evidence" value="ECO:0007669"/>
    <property type="project" value="UniProtKB-KW"/>
</dbReference>
<feature type="domain" description="NADP-dependent oxidoreductase" evidence="2">
    <location>
        <begin position="53"/>
        <end position="346"/>
    </location>
</feature>
<dbReference type="Proteomes" id="UP000256485">
    <property type="component" value="Unassembled WGS sequence"/>
</dbReference>
<protein>
    <submittedName>
        <fullName evidence="3">Aryl-alcohol dehydrogenase-like predicted oxidoreductase</fullName>
    </submittedName>
</protein>
<sequence length="364" mass="38966">MSRCGTPGAEAPRLATITNDSGEHDVCVTAESRARMTGMRTTTLGAGGPEVGRIGLGCMGMSWAYDEGGRDDATSVEVIRRAIDLGVTLIDTADVYGPYSNEQLVGRALAGRRDEVVLATKVGLLADGSRAVHRNGRPEYIKGAIDGSLARLGVDHVDLYQLHRIDPAVPLEESWGAMAELVEAGKVRAIGLSEVSVEDIRRAQAIHPVASVQSELSLWTRDALAEVVPYCEEQGIAFLPFSPLGRGFLTGSITSPDQLPEGDFRRHLPRFQKEAFDANRAIVDAVRRVAERVGATPAQVALAWVIAQGDYVVPIRGTKRLRYLEENAAAGDLELPPDALAELDALPAPVGDRYGTALPGVRGR</sequence>
<dbReference type="AlphaFoldDB" id="A0A3D9VC02"/>
<evidence type="ECO:0000313" key="4">
    <source>
        <dbReference type="Proteomes" id="UP000256485"/>
    </source>
</evidence>
<comment type="caution">
    <text evidence="3">The sequence shown here is derived from an EMBL/GenBank/DDBJ whole genome shotgun (WGS) entry which is preliminary data.</text>
</comment>
<dbReference type="EMBL" id="QTUC01000001">
    <property type="protein sequence ID" value="REF37710.1"/>
    <property type="molecule type" value="Genomic_DNA"/>
</dbReference>
<dbReference type="Pfam" id="PF00248">
    <property type="entry name" value="Aldo_ket_red"/>
    <property type="match status" value="1"/>
</dbReference>
<dbReference type="PANTHER" id="PTHR43625:SF40">
    <property type="entry name" value="ALDO-KETO REDUCTASE YAKC [NADP(+)]"/>
    <property type="match status" value="1"/>
</dbReference>
<dbReference type="PANTHER" id="PTHR43625">
    <property type="entry name" value="AFLATOXIN B1 ALDEHYDE REDUCTASE"/>
    <property type="match status" value="1"/>
</dbReference>
<evidence type="ECO:0000313" key="3">
    <source>
        <dbReference type="EMBL" id="REF37710.1"/>
    </source>
</evidence>
<keyword evidence="4" id="KW-1185">Reference proteome</keyword>
<accession>A0A3D9VC02</accession>
<keyword evidence="1" id="KW-0560">Oxidoreductase</keyword>
<dbReference type="Gene3D" id="3.20.20.100">
    <property type="entry name" value="NADP-dependent oxidoreductase domain"/>
    <property type="match status" value="1"/>
</dbReference>
<evidence type="ECO:0000256" key="1">
    <source>
        <dbReference type="ARBA" id="ARBA00023002"/>
    </source>
</evidence>
<dbReference type="SUPFAM" id="SSF51430">
    <property type="entry name" value="NAD(P)-linked oxidoreductase"/>
    <property type="match status" value="1"/>
</dbReference>
<name>A0A3D9VC02_THECX</name>
<dbReference type="InterPro" id="IPR050791">
    <property type="entry name" value="Aldo-Keto_reductase"/>
</dbReference>
<reference evidence="3 4" key="1">
    <citation type="submission" date="2018-08" db="EMBL/GenBank/DDBJ databases">
        <title>Sequencing the genomes of 1000 actinobacteria strains.</title>
        <authorList>
            <person name="Klenk H.-P."/>
        </authorList>
    </citation>
    <scope>NUCLEOTIDE SEQUENCE [LARGE SCALE GENOMIC DNA]</scope>
    <source>
        <strain evidence="3 4">DSM 22891</strain>
    </source>
</reference>
<organism evidence="3 4">
    <name type="scientific">Thermasporomyces composti</name>
    <dbReference type="NCBI Taxonomy" id="696763"/>
    <lineage>
        <taxon>Bacteria</taxon>
        <taxon>Bacillati</taxon>
        <taxon>Actinomycetota</taxon>
        <taxon>Actinomycetes</taxon>
        <taxon>Propionibacteriales</taxon>
        <taxon>Nocardioidaceae</taxon>
        <taxon>Thermasporomyces</taxon>
    </lineage>
</organism>
<dbReference type="InterPro" id="IPR020471">
    <property type="entry name" value="AKR"/>
</dbReference>
<proteinExistence type="predicted"/>
<dbReference type="GO" id="GO:0005737">
    <property type="term" value="C:cytoplasm"/>
    <property type="evidence" value="ECO:0007669"/>
    <property type="project" value="TreeGrafter"/>
</dbReference>